<evidence type="ECO:0000313" key="2">
    <source>
        <dbReference type="Proteomes" id="UP000061569"/>
    </source>
</evidence>
<accession>A0A0S2DNU7</accession>
<dbReference type="PATRIC" id="fig|69.6.peg.4654"/>
<proteinExistence type="predicted"/>
<evidence type="ECO:0000313" key="1">
    <source>
        <dbReference type="EMBL" id="ALN60061.1"/>
    </source>
</evidence>
<dbReference type="AlphaFoldDB" id="A0A0S2DNU7"/>
<protein>
    <submittedName>
        <fullName evidence="1">Uncharacterized protein</fullName>
    </submittedName>
</protein>
<name>A0A0S2DNU7_LYSEN</name>
<dbReference type="EMBL" id="CP013140">
    <property type="protein sequence ID" value="ALN60061.1"/>
    <property type="molecule type" value="Genomic_DNA"/>
</dbReference>
<gene>
    <name evidence="1" type="ORF">GLE_4720</name>
</gene>
<dbReference type="KEGG" id="lez:GLE_4720"/>
<sequence>MSAAATAPGPGGASFGSRRFAFWVAHPYLRRHSGENHHPF</sequence>
<reference evidence="1 2" key="1">
    <citation type="submission" date="2015-11" db="EMBL/GenBank/DDBJ databases">
        <title>Genome sequences of Lysobacter enzymogenes strain C3 and Lysobacter antibioticus ATCC 29479.</title>
        <authorList>
            <person name="Kobayashi D.Y."/>
        </authorList>
    </citation>
    <scope>NUCLEOTIDE SEQUENCE [LARGE SCALE GENOMIC DNA]</scope>
    <source>
        <strain evidence="1 2">C3</strain>
    </source>
</reference>
<dbReference type="Proteomes" id="UP000061569">
    <property type="component" value="Chromosome"/>
</dbReference>
<organism evidence="1 2">
    <name type="scientific">Lysobacter enzymogenes</name>
    <dbReference type="NCBI Taxonomy" id="69"/>
    <lineage>
        <taxon>Bacteria</taxon>
        <taxon>Pseudomonadati</taxon>
        <taxon>Pseudomonadota</taxon>
        <taxon>Gammaproteobacteria</taxon>
        <taxon>Lysobacterales</taxon>
        <taxon>Lysobacteraceae</taxon>
        <taxon>Lysobacter</taxon>
    </lineage>
</organism>